<dbReference type="Pfam" id="PF12937">
    <property type="entry name" value="F-box-like"/>
    <property type="match status" value="1"/>
</dbReference>
<proteinExistence type="predicted"/>
<dbReference type="EMBL" id="ML977307">
    <property type="protein sequence ID" value="KAF1980540.1"/>
    <property type="molecule type" value="Genomic_DNA"/>
</dbReference>
<evidence type="ECO:0000313" key="2">
    <source>
        <dbReference type="EMBL" id="KAF1980540.1"/>
    </source>
</evidence>
<keyword evidence="3" id="KW-1185">Reference proteome</keyword>
<dbReference type="InterPro" id="IPR036047">
    <property type="entry name" value="F-box-like_dom_sf"/>
</dbReference>
<dbReference type="Proteomes" id="UP000800041">
    <property type="component" value="Unassembled WGS sequence"/>
</dbReference>
<evidence type="ECO:0000259" key="1">
    <source>
        <dbReference type="Pfam" id="PF12937"/>
    </source>
</evidence>
<dbReference type="InterPro" id="IPR001810">
    <property type="entry name" value="F-box_dom"/>
</dbReference>
<gene>
    <name evidence="2" type="ORF">K402DRAFT_426162</name>
</gene>
<feature type="domain" description="F-box" evidence="1">
    <location>
        <begin position="30"/>
        <end position="59"/>
    </location>
</feature>
<protein>
    <recommendedName>
        <fullName evidence="1">F-box domain-containing protein</fullName>
    </recommendedName>
</protein>
<name>A0A6G1GI80_9PEZI</name>
<accession>A0A6G1GI80</accession>
<reference evidence="2" key="1">
    <citation type="journal article" date="2020" name="Stud. Mycol.">
        <title>101 Dothideomycetes genomes: a test case for predicting lifestyles and emergence of pathogens.</title>
        <authorList>
            <person name="Haridas S."/>
            <person name="Albert R."/>
            <person name="Binder M."/>
            <person name="Bloem J."/>
            <person name="Labutti K."/>
            <person name="Salamov A."/>
            <person name="Andreopoulos B."/>
            <person name="Baker S."/>
            <person name="Barry K."/>
            <person name="Bills G."/>
            <person name="Bluhm B."/>
            <person name="Cannon C."/>
            <person name="Castanera R."/>
            <person name="Culley D."/>
            <person name="Daum C."/>
            <person name="Ezra D."/>
            <person name="Gonzalez J."/>
            <person name="Henrissat B."/>
            <person name="Kuo A."/>
            <person name="Liang C."/>
            <person name="Lipzen A."/>
            <person name="Lutzoni F."/>
            <person name="Magnuson J."/>
            <person name="Mondo S."/>
            <person name="Nolan M."/>
            <person name="Ohm R."/>
            <person name="Pangilinan J."/>
            <person name="Park H.-J."/>
            <person name="Ramirez L."/>
            <person name="Alfaro M."/>
            <person name="Sun H."/>
            <person name="Tritt A."/>
            <person name="Yoshinaga Y."/>
            <person name="Zwiers L.-H."/>
            <person name="Turgeon B."/>
            <person name="Goodwin S."/>
            <person name="Spatafora J."/>
            <person name="Crous P."/>
            <person name="Grigoriev I."/>
        </authorList>
    </citation>
    <scope>NUCLEOTIDE SEQUENCE</scope>
    <source>
        <strain evidence="2">CBS 113979</strain>
    </source>
</reference>
<dbReference type="AlphaFoldDB" id="A0A6G1GI80"/>
<organism evidence="2 3">
    <name type="scientific">Aulographum hederae CBS 113979</name>
    <dbReference type="NCBI Taxonomy" id="1176131"/>
    <lineage>
        <taxon>Eukaryota</taxon>
        <taxon>Fungi</taxon>
        <taxon>Dikarya</taxon>
        <taxon>Ascomycota</taxon>
        <taxon>Pezizomycotina</taxon>
        <taxon>Dothideomycetes</taxon>
        <taxon>Pleosporomycetidae</taxon>
        <taxon>Aulographales</taxon>
        <taxon>Aulographaceae</taxon>
    </lineage>
</organism>
<evidence type="ECO:0000313" key="3">
    <source>
        <dbReference type="Proteomes" id="UP000800041"/>
    </source>
</evidence>
<sequence length="122" mass="14318">MLVIFSRIAHRKKSSTEPCPSREQALLILELLILIFDPLPMKDLIRLKQVSRLFNEVIDLHFQAALFLRDVDTRRYIAPTEDDVIKHYHVEIPDYPVPVANRPWNHGGLEFEPLTVEKYEVQ</sequence>
<dbReference type="SUPFAM" id="SSF81383">
    <property type="entry name" value="F-box domain"/>
    <property type="match status" value="1"/>
</dbReference>